<dbReference type="Gene3D" id="3.30.70.270">
    <property type="match status" value="2"/>
</dbReference>
<dbReference type="EMBL" id="QBIY01013138">
    <property type="protein sequence ID" value="RXN11433.1"/>
    <property type="molecule type" value="Genomic_DNA"/>
</dbReference>
<dbReference type="CDD" id="cd01647">
    <property type="entry name" value="RT_LTR"/>
    <property type="match status" value="1"/>
</dbReference>
<dbReference type="GO" id="GO:0004523">
    <property type="term" value="F:RNA-DNA hybrid ribonuclease activity"/>
    <property type="evidence" value="ECO:0007669"/>
    <property type="project" value="UniProtKB-EC"/>
</dbReference>
<dbReference type="InterPro" id="IPR043502">
    <property type="entry name" value="DNA/RNA_pol_sf"/>
</dbReference>
<evidence type="ECO:0000256" key="2">
    <source>
        <dbReference type="ARBA" id="ARBA00012180"/>
    </source>
</evidence>
<proteinExistence type="inferred from homology"/>
<organism evidence="5 6">
    <name type="scientific">Labeo rohita</name>
    <name type="common">Indian major carp</name>
    <name type="synonym">Cyprinus rohita</name>
    <dbReference type="NCBI Taxonomy" id="84645"/>
    <lineage>
        <taxon>Eukaryota</taxon>
        <taxon>Metazoa</taxon>
        <taxon>Chordata</taxon>
        <taxon>Craniata</taxon>
        <taxon>Vertebrata</taxon>
        <taxon>Euteleostomi</taxon>
        <taxon>Actinopterygii</taxon>
        <taxon>Neopterygii</taxon>
        <taxon>Teleostei</taxon>
        <taxon>Ostariophysi</taxon>
        <taxon>Cypriniformes</taxon>
        <taxon>Cyprinidae</taxon>
        <taxon>Labeoninae</taxon>
        <taxon>Labeonini</taxon>
        <taxon>Labeo</taxon>
    </lineage>
</organism>
<sequence length="608" mass="68979">MPFGLCNAPSTFQRLMERLFGDQQYQSLLLYLDDVVVFSSSVTQHVERLEVVLSRLQREGLKVKLSKCAFFQREVTYLGHVISAAGVSTDPRKIEAVVTWKQPGTVTELCSFLGFASYYRRFVEGFAKLAAPLHRLVAEWLKTGSGKRAKQEFGGAWTEQCQVSFEELKHKLTTTPVLAYADFSLPFILEVDASHGGLGAVLSQEQDGRVRPVAYASRSLRPTERNMSNYSSMKLEFLALKWAMAEKFREYLLGNRCVVYTDNNPLSHLTSAKLGATEQRWAAQLASFDFEEGDPDIQEVLRGWDREIPLTREERQQLSKSSQTLLRQKDRLVKQDGVLYRRVFRPDGGNGQCERFNRTLHNLLRTLPTSRKCDWVSCLPQEPRLPVDFLLGRIPEVSGGEVHEWVSEHQARLQVAFDRARERLRIEAGKRKAQHDKHVEDAPLGEGQLVYLRNYNQRGRQKIQDHWSPVVYQVVQAPKENGTVYTIAPRDDIGKVRRVHRSLLKVCLGQDSPLEESSTNVLSEMVSQEELVGEEEEELWMAVPVAPQVISAVSSIPPETGEVVTVQESTRPFENDRAHTNIDVDVIVEAQREMVGPQSLSEGEVSKK</sequence>
<dbReference type="AlphaFoldDB" id="A0A498LUY1"/>
<dbReference type="Gene3D" id="3.10.20.370">
    <property type="match status" value="1"/>
</dbReference>
<evidence type="ECO:0000259" key="4">
    <source>
        <dbReference type="PROSITE" id="PS50878"/>
    </source>
</evidence>
<accession>A0A498LUY1</accession>
<gene>
    <name evidence="5" type="ORF">ROHU_030015</name>
</gene>
<dbReference type="InterPro" id="IPR000477">
    <property type="entry name" value="RT_dom"/>
</dbReference>
<evidence type="ECO:0000256" key="3">
    <source>
        <dbReference type="ARBA" id="ARBA00023268"/>
    </source>
</evidence>
<dbReference type="Pfam" id="PF17919">
    <property type="entry name" value="RT_RNaseH_2"/>
    <property type="match status" value="1"/>
</dbReference>
<dbReference type="InterPro" id="IPR041577">
    <property type="entry name" value="RT_RNaseH_2"/>
</dbReference>
<dbReference type="Pfam" id="PF00078">
    <property type="entry name" value="RVT_1"/>
    <property type="match status" value="1"/>
</dbReference>
<evidence type="ECO:0000256" key="1">
    <source>
        <dbReference type="ARBA" id="ARBA00010879"/>
    </source>
</evidence>
<dbReference type="PANTHER" id="PTHR37984:SF5">
    <property type="entry name" value="PROTEIN NYNRIN-LIKE"/>
    <property type="match status" value="1"/>
</dbReference>
<evidence type="ECO:0000313" key="6">
    <source>
        <dbReference type="Proteomes" id="UP000290572"/>
    </source>
</evidence>
<dbReference type="InterPro" id="IPR043128">
    <property type="entry name" value="Rev_trsase/Diguanyl_cyclase"/>
</dbReference>
<dbReference type="FunFam" id="3.10.20.370:FF:000001">
    <property type="entry name" value="Retrovirus-related Pol polyprotein from transposon 17.6-like protein"/>
    <property type="match status" value="1"/>
</dbReference>
<dbReference type="PROSITE" id="PS50878">
    <property type="entry name" value="RT_POL"/>
    <property type="match status" value="1"/>
</dbReference>
<dbReference type="SUPFAM" id="SSF56672">
    <property type="entry name" value="DNA/RNA polymerases"/>
    <property type="match status" value="1"/>
</dbReference>
<dbReference type="Proteomes" id="UP000290572">
    <property type="component" value="Unassembled WGS sequence"/>
</dbReference>
<dbReference type="FunFam" id="3.30.70.270:FF:000003">
    <property type="entry name" value="Transposon Ty3-G Gag-Pol polyprotein"/>
    <property type="match status" value="1"/>
</dbReference>
<comment type="similarity">
    <text evidence="1">Belongs to the beta type-B retroviral polymerase family. HERV class-II K(HML-2) pol subfamily.</text>
</comment>
<dbReference type="FunFam" id="3.30.70.270:FF:000020">
    <property type="entry name" value="Transposon Tf2-6 polyprotein-like Protein"/>
    <property type="match status" value="1"/>
</dbReference>
<dbReference type="CDD" id="cd09274">
    <property type="entry name" value="RNase_HI_RT_Ty3"/>
    <property type="match status" value="1"/>
</dbReference>
<dbReference type="STRING" id="84645.A0A498LUY1"/>
<dbReference type="EC" id="3.1.26.4" evidence="2"/>
<protein>
    <recommendedName>
        <fullName evidence="2">ribonuclease H</fullName>
        <ecNumber evidence="2">3.1.26.4</ecNumber>
    </recommendedName>
</protein>
<keyword evidence="6" id="KW-1185">Reference proteome</keyword>
<evidence type="ECO:0000313" key="5">
    <source>
        <dbReference type="EMBL" id="RXN11433.1"/>
    </source>
</evidence>
<name>A0A498LUY1_LABRO</name>
<dbReference type="PANTHER" id="PTHR37984">
    <property type="entry name" value="PROTEIN CBG26694"/>
    <property type="match status" value="1"/>
</dbReference>
<feature type="domain" description="Reverse transcriptase" evidence="4">
    <location>
        <begin position="1"/>
        <end position="82"/>
    </location>
</feature>
<keyword evidence="3" id="KW-0511">Multifunctional enzyme</keyword>
<comment type="caution">
    <text evidence="5">The sequence shown here is derived from an EMBL/GenBank/DDBJ whole genome shotgun (WGS) entry which is preliminary data.</text>
</comment>
<reference evidence="5 6" key="1">
    <citation type="submission" date="2018-03" db="EMBL/GenBank/DDBJ databases">
        <title>Draft genome sequence of Rohu Carp (Labeo rohita).</title>
        <authorList>
            <person name="Das P."/>
            <person name="Kushwaha B."/>
            <person name="Joshi C.G."/>
            <person name="Kumar D."/>
            <person name="Nagpure N.S."/>
            <person name="Sahoo L."/>
            <person name="Das S.P."/>
            <person name="Bit A."/>
            <person name="Patnaik S."/>
            <person name="Meher P.K."/>
            <person name="Jayasankar P."/>
            <person name="Koringa P.G."/>
            <person name="Patel N.V."/>
            <person name="Hinsu A.T."/>
            <person name="Kumar R."/>
            <person name="Pandey M."/>
            <person name="Agarwal S."/>
            <person name="Srivastava S."/>
            <person name="Singh M."/>
            <person name="Iquebal M.A."/>
            <person name="Jaiswal S."/>
            <person name="Angadi U.B."/>
            <person name="Kumar N."/>
            <person name="Raza M."/>
            <person name="Shah T.M."/>
            <person name="Rai A."/>
            <person name="Jena J.K."/>
        </authorList>
    </citation>
    <scope>NUCLEOTIDE SEQUENCE [LARGE SCALE GENOMIC DNA]</scope>
    <source>
        <strain evidence="5">DASCIFA01</strain>
        <tissue evidence="5">Testis</tissue>
    </source>
</reference>
<dbReference type="InterPro" id="IPR050951">
    <property type="entry name" value="Retrovirus_Pol_polyprotein"/>
</dbReference>